<dbReference type="EMBL" id="LNRQ01000003">
    <property type="protein sequence ID" value="KZN01373.1"/>
    <property type="molecule type" value="Genomic_DNA"/>
</dbReference>
<reference evidence="2" key="1">
    <citation type="journal article" date="2016" name="Nat. Genet.">
        <title>A high-quality carrot genome assembly provides new insights into carotenoid accumulation and asterid genome evolution.</title>
        <authorList>
            <person name="Iorizzo M."/>
            <person name="Ellison S."/>
            <person name="Senalik D."/>
            <person name="Zeng P."/>
            <person name="Satapoomin P."/>
            <person name="Huang J."/>
            <person name="Bowman M."/>
            <person name="Iovene M."/>
            <person name="Sanseverino W."/>
            <person name="Cavagnaro P."/>
            <person name="Yildiz M."/>
            <person name="Macko-Podgorni A."/>
            <person name="Moranska E."/>
            <person name="Grzebelus E."/>
            <person name="Grzebelus D."/>
            <person name="Ashrafi H."/>
            <person name="Zheng Z."/>
            <person name="Cheng S."/>
            <person name="Spooner D."/>
            <person name="Van Deynze A."/>
            <person name="Simon P."/>
        </authorList>
    </citation>
    <scope>NUCLEOTIDE SEQUENCE [LARGE SCALE GENOMIC DNA]</scope>
    <source>
        <tissue evidence="2">Leaf</tissue>
    </source>
</reference>
<protein>
    <recommendedName>
        <fullName evidence="1">DUF7796 domain-containing protein</fullName>
    </recommendedName>
</protein>
<dbReference type="InterPro" id="IPR056698">
    <property type="entry name" value="DUF7796"/>
</dbReference>
<dbReference type="PANTHER" id="PTHR35112">
    <property type="entry name" value="OS08G0360500 PROTEIN"/>
    <property type="match status" value="1"/>
</dbReference>
<dbReference type="AlphaFoldDB" id="A0A162AI27"/>
<evidence type="ECO:0000313" key="2">
    <source>
        <dbReference type="EMBL" id="KZN01373.1"/>
    </source>
</evidence>
<proteinExistence type="predicted"/>
<name>A0A162AI27_DAUCS</name>
<accession>A0A162AI27</accession>
<sequence>MHCPLDQNSYKLSILKDAPRIAAVKIFKQERVLQTESKVRVLTADNSPNDIQNFTYDWIARTRGDGYWSSSLSPDNFLKGRYVVPPGSSYGGLNDCFRTDDFDSSVVVLSCLSLIPELNFSGFHQLNSERASVIHERLALENQNLKIRAQKQEPEVLTVYTGHAY</sequence>
<dbReference type="Pfam" id="PF25072">
    <property type="entry name" value="DUF7796"/>
    <property type="match status" value="1"/>
</dbReference>
<organism evidence="2">
    <name type="scientific">Daucus carota subsp. sativus</name>
    <name type="common">Carrot</name>
    <dbReference type="NCBI Taxonomy" id="79200"/>
    <lineage>
        <taxon>Eukaryota</taxon>
        <taxon>Viridiplantae</taxon>
        <taxon>Streptophyta</taxon>
        <taxon>Embryophyta</taxon>
        <taxon>Tracheophyta</taxon>
        <taxon>Spermatophyta</taxon>
        <taxon>Magnoliopsida</taxon>
        <taxon>eudicotyledons</taxon>
        <taxon>Gunneridae</taxon>
        <taxon>Pentapetalae</taxon>
        <taxon>asterids</taxon>
        <taxon>campanulids</taxon>
        <taxon>Apiales</taxon>
        <taxon>Apiaceae</taxon>
        <taxon>Apioideae</taxon>
        <taxon>Scandiceae</taxon>
        <taxon>Daucinae</taxon>
        <taxon>Daucus</taxon>
        <taxon>Daucus sect. Daucus</taxon>
    </lineage>
</organism>
<evidence type="ECO:0000259" key="1">
    <source>
        <dbReference type="Pfam" id="PF25072"/>
    </source>
</evidence>
<feature type="domain" description="DUF7796" evidence="1">
    <location>
        <begin position="52"/>
        <end position="132"/>
    </location>
</feature>
<comment type="caution">
    <text evidence="2">The sequence shown here is derived from an EMBL/GenBank/DDBJ whole genome shotgun (WGS) entry which is preliminary data.</text>
</comment>
<dbReference type="Gramene" id="KZN01373">
    <property type="protein sequence ID" value="KZN01373"/>
    <property type="gene ID" value="DCAR_010127"/>
</dbReference>
<dbReference type="STRING" id="79200.A0A162AI27"/>
<gene>
    <name evidence="2" type="ORF">DCAR_010127</name>
</gene>
<dbReference type="PANTHER" id="PTHR35112:SF1">
    <property type="entry name" value="RING_FYVE_PHD ZINC FINGER SUPERFAMILY PROTEIN"/>
    <property type="match status" value="1"/>
</dbReference>